<name>A0A1M5VMS9_9BACT</name>
<protein>
    <submittedName>
        <fullName evidence="11">Outer membrane transport energization protein ExbB (TC 2.C.1.1.1)</fullName>
    </submittedName>
</protein>
<keyword evidence="6 9" id="KW-1133">Transmembrane helix</keyword>
<keyword evidence="4 9" id="KW-0812">Transmembrane</keyword>
<organism evidence="11 12">
    <name type="scientific">Chryseolinea serpens</name>
    <dbReference type="NCBI Taxonomy" id="947013"/>
    <lineage>
        <taxon>Bacteria</taxon>
        <taxon>Pseudomonadati</taxon>
        <taxon>Bacteroidota</taxon>
        <taxon>Cytophagia</taxon>
        <taxon>Cytophagales</taxon>
        <taxon>Fulvivirgaceae</taxon>
        <taxon>Chryseolinea</taxon>
    </lineage>
</organism>
<evidence type="ECO:0000256" key="6">
    <source>
        <dbReference type="ARBA" id="ARBA00022989"/>
    </source>
</evidence>
<dbReference type="Pfam" id="PF01618">
    <property type="entry name" value="MotA_ExbB"/>
    <property type="match status" value="1"/>
</dbReference>
<dbReference type="Proteomes" id="UP000184212">
    <property type="component" value="Unassembled WGS sequence"/>
</dbReference>
<feature type="transmembrane region" description="Helical" evidence="9">
    <location>
        <begin position="62"/>
        <end position="83"/>
    </location>
</feature>
<dbReference type="OrthoDB" id="4045at2"/>
<evidence type="ECO:0000256" key="1">
    <source>
        <dbReference type="ARBA" id="ARBA00004651"/>
    </source>
</evidence>
<dbReference type="GO" id="GO:0005886">
    <property type="term" value="C:plasma membrane"/>
    <property type="evidence" value="ECO:0007669"/>
    <property type="project" value="UniProtKB-SubCell"/>
</dbReference>
<evidence type="ECO:0000313" key="12">
    <source>
        <dbReference type="Proteomes" id="UP000184212"/>
    </source>
</evidence>
<dbReference type="InterPro" id="IPR050790">
    <property type="entry name" value="ExbB/TolQ_transport"/>
</dbReference>
<dbReference type="InterPro" id="IPR002898">
    <property type="entry name" value="MotA_ExbB_proton_chnl"/>
</dbReference>
<comment type="similarity">
    <text evidence="8">Belongs to the exbB/tolQ family.</text>
</comment>
<reference evidence="11 12" key="1">
    <citation type="submission" date="2016-11" db="EMBL/GenBank/DDBJ databases">
        <authorList>
            <person name="Jaros S."/>
            <person name="Januszkiewicz K."/>
            <person name="Wedrychowicz H."/>
        </authorList>
    </citation>
    <scope>NUCLEOTIDE SEQUENCE [LARGE SCALE GENOMIC DNA]</scope>
    <source>
        <strain evidence="11 12">DSM 24574</strain>
    </source>
</reference>
<evidence type="ECO:0000256" key="9">
    <source>
        <dbReference type="SAM" id="Phobius"/>
    </source>
</evidence>
<comment type="subcellular location">
    <subcellularLocation>
        <location evidence="1">Cell membrane</location>
        <topology evidence="1">Multi-pass membrane protein</topology>
    </subcellularLocation>
    <subcellularLocation>
        <location evidence="8">Membrane</location>
        <topology evidence="8">Multi-pass membrane protein</topology>
    </subcellularLocation>
</comment>
<evidence type="ECO:0000256" key="2">
    <source>
        <dbReference type="ARBA" id="ARBA00022448"/>
    </source>
</evidence>
<keyword evidence="2 8" id="KW-0813">Transport</keyword>
<gene>
    <name evidence="11" type="ORF">SAMN04488109_5217</name>
</gene>
<keyword evidence="5 8" id="KW-0653">Protein transport</keyword>
<evidence type="ECO:0000259" key="10">
    <source>
        <dbReference type="Pfam" id="PF01618"/>
    </source>
</evidence>
<dbReference type="STRING" id="947013.SAMN04488109_5217"/>
<evidence type="ECO:0000313" key="11">
    <source>
        <dbReference type="EMBL" id="SHH76354.1"/>
    </source>
</evidence>
<dbReference type="EMBL" id="FQWQ01000004">
    <property type="protein sequence ID" value="SHH76354.1"/>
    <property type="molecule type" value="Genomic_DNA"/>
</dbReference>
<accession>A0A1M5VMS9</accession>
<sequence>MKTQNSNSLADSVRSGFAAFIIPVELILAYLFYFFVLGAEENFDASHHPINYLGTVHEGGPAIVPVLISLLMMTLTFAIERLLTISKAKGKGSVRGFVQKIRTLLATGNIKQAIDECDKQKGSVANVVKAGLSKYSALQNDTTLDAEQKVLLIQKDIEETTQLEMPMLEKNLVIIATIASIATLMGLLGTVLGMINAFAAMAQAGAPDAVKLASGISEALINTALGIGTSAIAIVFYNYFTSAIDALTYGIDETSYSIVQNFTAKTKA</sequence>
<evidence type="ECO:0000256" key="8">
    <source>
        <dbReference type="RuleBase" id="RU004057"/>
    </source>
</evidence>
<feature type="transmembrane region" description="Helical" evidence="9">
    <location>
        <begin position="219"/>
        <end position="240"/>
    </location>
</feature>
<evidence type="ECO:0000256" key="5">
    <source>
        <dbReference type="ARBA" id="ARBA00022927"/>
    </source>
</evidence>
<evidence type="ECO:0000256" key="4">
    <source>
        <dbReference type="ARBA" id="ARBA00022692"/>
    </source>
</evidence>
<feature type="transmembrane region" description="Helical" evidence="9">
    <location>
        <begin position="12"/>
        <end position="36"/>
    </location>
</feature>
<dbReference type="GO" id="GO:0017038">
    <property type="term" value="P:protein import"/>
    <property type="evidence" value="ECO:0007669"/>
    <property type="project" value="TreeGrafter"/>
</dbReference>
<dbReference type="AlphaFoldDB" id="A0A1M5VMS9"/>
<dbReference type="PANTHER" id="PTHR30625:SF15">
    <property type="entry name" value="BIOPOLYMER TRANSPORT PROTEIN EXBB"/>
    <property type="match status" value="1"/>
</dbReference>
<proteinExistence type="inferred from homology"/>
<keyword evidence="3" id="KW-1003">Cell membrane</keyword>
<feature type="transmembrane region" description="Helical" evidence="9">
    <location>
        <begin position="172"/>
        <end position="199"/>
    </location>
</feature>
<evidence type="ECO:0000256" key="7">
    <source>
        <dbReference type="ARBA" id="ARBA00023136"/>
    </source>
</evidence>
<evidence type="ECO:0000256" key="3">
    <source>
        <dbReference type="ARBA" id="ARBA00022475"/>
    </source>
</evidence>
<keyword evidence="12" id="KW-1185">Reference proteome</keyword>
<dbReference type="RefSeq" id="WP_073140434.1">
    <property type="nucleotide sequence ID" value="NZ_FQWQ01000004.1"/>
</dbReference>
<feature type="domain" description="MotA/TolQ/ExbB proton channel" evidence="10">
    <location>
        <begin position="125"/>
        <end position="249"/>
    </location>
</feature>
<keyword evidence="7 9" id="KW-0472">Membrane</keyword>
<dbReference type="PANTHER" id="PTHR30625">
    <property type="entry name" value="PROTEIN TOLQ"/>
    <property type="match status" value="1"/>
</dbReference>